<dbReference type="EMBL" id="JAUSUB010000003">
    <property type="protein sequence ID" value="MDQ0269100.1"/>
    <property type="molecule type" value="Genomic_DNA"/>
</dbReference>
<dbReference type="InterPro" id="IPR011528">
    <property type="entry name" value="NERD"/>
</dbReference>
<evidence type="ECO:0000259" key="1">
    <source>
        <dbReference type="PROSITE" id="PS50965"/>
    </source>
</evidence>
<accession>A0ABU0ADI3</accession>
<feature type="domain" description="NERD" evidence="1">
    <location>
        <begin position="41"/>
        <end position="158"/>
    </location>
</feature>
<proteinExistence type="predicted"/>
<sequence length="325" mass="38070">MIAKERTIPIKVVKMEVLLKRIAQNHPKRHLIKEELLKRRAGHRGEQAIDFYLSKLSPDDFYIFHNVRLSNGKYYFQMDTLILSAQTALILEVKNFAGTIYFDPVLNQCIQTLPNGEKKGYLNPIEQVRQQKNELLIWLNKRKITLPIETLVIISKPTTIINAENSKMLHNVIHSQYLTSKIQTIMRYCKNAVTTQKELKKLTRTILREHVDESFDILSYFKIASAEIIRGVYCVKCNQYTMRYFSGYWQCLLCKQSEKQAHKQAITDYFLLNNNLPISNKQFRDFFQIHSEHIAKYLLKSLNLPTTGTTKSKRYHSPTSPQQIK</sequence>
<dbReference type="Proteomes" id="UP001238088">
    <property type="component" value="Unassembled WGS sequence"/>
</dbReference>
<comment type="caution">
    <text evidence="2">The sequence shown here is derived from an EMBL/GenBank/DDBJ whole genome shotgun (WGS) entry which is preliminary data.</text>
</comment>
<evidence type="ECO:0000313" key="3">
    <source>
        <dbReference type="Proteomes" id="UP001238088"/>
    </source>
</evidence>
<organism evidence="2 3">
    <name type="scientific">Cytobacillus purgationiresistens</name>
    <dbReference type="NCBI Taxonomy" id="863449"/>
    <lineage>
        <taxon>Bacteria</taxon>
        <taxon>Bacillati</taxon>
        <taxon>Bacillota</taxon>
        <taxon>Bacilli</taxon>
        <taxon>Bacillales</taxon>
        <taxon>Bacillaceae</taxon>
        <taxon>Cytobacillus</taxon>
    </lineage>
</organism>
<reference evidence="2 3" key="1">
    <citation type="submission" date="2023-07" db="EMBL/GenBank/DDBJ databases">
        <title>Genomic Encyclopedia of Type Strains, Phase IV (KMG-IV): sequencing the most valuable type-strain genomes for metagenomic binning, comparative biology and taxonomic classification.</title>
        <authorList>
            <person name="Goeker M."/>
        </authorList>
    </citation>
    <scope>NUCLEOTIDE SEQUENCE [LARGE SCALE GENOMIC DNA]</scope>
    <source>
        <strain evidence="2 3">DSM 23494</strain>
    </source>
</reference>
<evidence type="ECO:0000313" key="2">
    <source>
        <dbReference type="EMBL" id="MDQ0269100.1"/>
    </source>
</evidence>
<dbReference type="RefSeq" id="WP_307472400.1">
    <property type="nucleotide sequence ID" value="NZ_JAUSUB010000003.1"/>
</dbReference>
<name>A0ABU0ADI3_9BACI</name>
<keyword evidence="3" id="KW-1185">Reference proteome</keyword>
<gene>
    <name evidence="2" type="ORF">J2S17_000970</name>
</gene>
<protein>
    <recommendedName>
        <fullName evidence="1">NERD domain-containing protein</fullName>
    </recommendedName>
</protein>
<dbReference type="Pfam" id="PF08378">
    <property type="entry name" value="NERD"/>
    <property type="match status" value="1"/>
</dbReference>
<dbReference type="PROSITE" id="PS50965">
    <property type="entry name" value="NERD"/>
    <property type="match status" value="1"/>
</dbReference>